<evidence type="ECO:0000313" key="5">
    <source>
        <dbReference type="EMBL" id="QNO42748.1"/>
    </source>
</evidence>
<keyword evidence="2" id="KW-1133">Transmembrane helix</keyword>
<dbReference type="EMBL" id="MT630670">
    <property type="protein sequence ID" value="QNO41771.1"/>
    <property type="molecule type" value="Genomic_DNA"/>
</dbReference>
<evidence type="ECO:0000259" key="3">
    <source>
        <dbReference type="Pfam" id="PF24793"/>
    </source>
</evidence>
<keyword evidence="2" id="KW-0472">Membrane</keyword>
<dbReference type="InterPro" id="IPR023296">
    <property type="entry name" value="Glyco_hydro_beta-prop_sf"/>
</dbReference>
<keyword evidence="2" id="KW-0812">Transmembrane</keyword>
<dbReference type="InterPro" id="IPR052176">
    <property type="entry name" value="Glycosyl_Hydrlase_43_Enz"/>
</dbReference>
<dbReference type="SUPFAM" id="SSF75005">
    <property type="entry name" value="Arabinanase/levansucrase/invertase"/>
    <property type="match status" value="1"/>
</dbReference>
<evidence type="ECO:0000256" key="2">
    <source>
        <dbReference type="SAM" id="Phobius"/>
    </source>
</evidence>
<feature type="transmembrane region" description="Helical" evidence="2">
    <location>
        <begin position="80"/>
        <end position="101"/>
    </location>
</feature>
<feature type="domain" description="Glucosamine inositolphosphorylceramide transferase 1 N-terminal" evidence="3">
    <location>
        <begin position="136"/>
        <end position="391"/>
    </location>
</feature>
<gene>
    <name evidence="5" type="ORF">BPAOADCO_00012</name>
    <name evidence="4" type="ORF">PIKABMHP_00012</name>
</gene>
<dbReference type="AlphaFoldDB" id="A0A7G9Y414"/>
<dbReference type="Gene3D" id="2.115.10.20">
    <property type="entry name" value="Glycosyl hydrolase domain, family 43"/>
    <property type="match status" value="2"/>
</dbReference>
<evidence type="ECO:0000256" key="1">
    <source>
        <dbReference type="ARBA" id="ARBA00023277"/>
    </source>
</evidence>
<reference evidence="5" key="1">
    <citation type="submission" date="2020-06" db="EMBL/GenBank/DDBJ databases">
        <title>Unique genomic features of the anaerobic methanotrophic archaea.</title>
        <authorList>
            <person name="Chadwick G.L."/>
            <person name="Skennerton C.T."/>
            <person name="Laso-Perez R."/>
            <person name="Leu A.O."/>
            <person name="Speth D.R."/>
            <person name="Yu H."/>
            <person name="Morgan-Lang C."/>
            <person name="Hatzenpichler R."/>
            <person name="Goudeau D."/>
            <person name="Malmstrom R."/>
            <person name="Brazelton W.J."/>
            <person name="Woyke T."/>
            <person name="Hallam S.J."/>
            <person name="Tyson G.W."/>
            <person name="Wegener G."/>
            <person name="Boetius A."/>
            <person name="Orphan V."/>
        </authorList>
    </citation>
    <scope>NUCLEOTIDE SEQUENCE</scope>
</reference>
<evidence type="ECO:0000313" key="4">
    <source>
        <dbReference type="EMBL" id="QNO41771.1"/>
    </source>
</evidence>
<keyword evidence="1" id="KW-0119">Carbohydrate metabolism</keyword>
<organism evidence="5">
    <name type="scientific">Candidatus Methanogaster sp. ANME-2c ERB4</name>
    <dbReference type="NCBI Taxonomy" id="2759911"/>
    <lineage>
        <taxon>Archaea</taxon>
        <taxon>Methanobacteriati</taxon>
        <taxon>Methanobacteriota</taxon>
        <taxon>Stenosarchaea group</taxon>
        <taxon>Methanomicrobia</taxon>
        <taxon>Methanosarcinales</taxon>
        <taxon>ANME-2 cluster</taxon>
        <taxon>Candidatus Methanogasteraceae</taxon>
        <taxon>Candidatus Methanogaster</taxon>
    </lineage>
</organism>
<dbReference type="EMBL" id="MT630760">
    <property type="protein sequence ID" value="QNO42748.1"/>
    <property type="molecule type" value="Genomic_DNA"/>
</dbReference>
<dbReference type="PANTHER" id="PTHR43772">
    <property type="entry name" value="ENDO-1,4-BETA-XYLANASE"/>
    <property type="match status" value="1"/>
</dbReference>
<protein>
    <recommendedName>
        <fullName evidence="3">Glucosamine inositolphosphorylceramide transferase 1 N-terminal domain-containing protein</fullName>
    </recommendedName>
</protein>
<accession>A0A7G9Y414</accession>
<feature type="transmembrane region" description="Helical" evidence="2">
    <location>
        <begin position="50"/>
        <end position="68"/>
    </location>
</feature>
<dbReference type="Pfam" id="PF24793">
    <property type="entry name" value="GINT1_N"/>
    <property type="match status" value="1"/>
</dbReference>
<dbReference type="PANTHER" id="PTHR43772:SF2">
    <property type="entry name" value="PUTATIVE (AFU_ORTHOLOGUE AFUA_2G04480)-RELATED"/>
    <property type="match status" value="1"/>
</dbReference>
<sequence>MSSKVDAMKSMNKKEGLCIAISFMGLLVLASSLLHDYLEGYVINYGLYDKYGIIIGAALAVIGLILFIRNFSVKVNIFKILLVVILVALPATMGGFSYGYYLSEQDRQETISEYDTWAIGIYKSSSSEPFDFTGDNVSNPVLTADDVTDIQAAFVADPFLIYQNDTYYMFFEVLNTYTDQGDIGLAISNDGFNWTYEQIVLDEEFHLSYPCVFKWENDYYMIPETYQAESVRLYKSNNFPYNWSFVKTLLEGRDFFVDNTIFQHNDTWWLFTETGSNDLLRLYYSDKLAGPWIEHPKSPIINGDANISRPGGNVIVFDKHRIIRYTQDYDPYYGNQVWALEITTLTKTSYEEHRVGRAPILKGFDNWNTRGMHHISPCSVSGNGWIASVDGY</sequence>
<name>A0A7G9Y414_9EURY</name>
<proteinExistence type="predicted"/>
<dbReference type="InterPro" id="IPR056442">
    <property type="entry name" value="GINT1_N"/>
</dbReference>